<dbReference type="InterPro" id="IPR029058">
    <property type="entry name" value="AB_hydrolase_fold"/>
</dbReference>
<evidence type="ECO:0000313" key="3">
    <source>
        <dbReference type="EMBL" id="RAS80671.1"/>
    </source>
</evidence>
<organism evidence="3 4">
    <name type="scientific">Priestia endophytica</name>
    <dbReference type="NCBI Taxonomy" id="135735"/>
    <lineage>
        <taxon>Bacteria</taxon>
        <taxon>Bacillati</taxon>
        <taxon>Bacillota</taxon>
        <taxon>Bacilli</taxon>
        <taxon>Bacillales</taxon>
        <taxon>Bacillaceae</taxon>
        <taxon>Priestia</taxon>
    </lineage>
</organism>
<sequence>MNGMLRDGYVKVNEVNIHYVTEGEGELMLFLHGFPYFWYNWHHQLKEFAEDYCVVAVDMRGYNLSDKPEEISSYEMAILLEDVKGLIKAFGEKECILVAHDWGGAVAWSLSYTYPEYVKRLIMFDAPHPYTFKRELAENPAQRKASSYMEFFQKPHSHEYFLANNCEKMRQLLTEPGIKKGYLTKEDEKKYVEAWTQPEAMKSMLHYYRAISLYPFEESTKIQPKLPHTMFESPTLIIWGDADSAFENSNLDGIDEYVRDITIHRLEGVGHAPQHEKPQEVNRFMRDFLKKNE</sequence>
<dbReference type="GO" id="GO:0016787">
    <property type="term" value="F:hydrolase activity"/>
    <property type="evidence" value="ECO:0007669"/>
    <property type="project" value="UniProtKB-KW"/>
</dbReference>
<keyword evidence="1 3" id="KW-0378">Hydrolase</keyword>
<dbReference type="Pfam" id="PF00561">
    <property type="entry name" value="Abhydrolase_1"/>
    <property type="match status" value="1"/>
</dbReference>
<dbReference type="EMBL" id="LVYK01000009">
    <property type="protein sequence ID" value="RAS80671.1"/>
    <property type="molecule type" value="Genomic_DNA"/>
</dbReference>
<dbReference type="Proteomes" id="UP000250174">
    <property type="component" value="Unassembled WGS sequence"/>
</dbReference>
<dbReference type="Gene3D" id="3.40.50.1820">
    <property type="entry name" value="alpha/beta hydrolase"/>
    <property type="match status" value="1"/>
</dbReference>
<dbReference type="SUPFAM" id="SSF53474">
    <property type="entry name" value="alpha/beta-Hydrolases"/>
    <property type="match status" value="1"/>
</dbReference>
<protein>
    <submittedName>
        <fullName evidence="3">Alpha/beta hydrolase</fullName>
    </submittedName>
</protein>
<evidence type="ECO:0000259" key="2">
    <source>
        <dbReference type="Pfam" id="PF00561"/>
    </source>
</evidence>
<evidence type="ECO:0000313" key="4">
    <source>
        <dbReference type="Proteomes" id="UP000250174"/>
    </source>
</evidence>
<evidence type="ECO:0000256" key="1">
    <source>
        <dbReference type="ARBA" id="ARBA00022801"/>
    </source>
</evidence>
<reference evidence="3 4" key="1">
    <citation type="submission" date="2016-03" db="EMBL/GenBank/DDBJ databases">
        <title>Comparison of Bacillus endophyticus and B. anthracis characteristics using whole genome sequence analysis and microbiological techniques.</title>
        <authorList>
            <person name="Lekota K.E."/>
            <person name="Mafofo J."/>
            <person name="Rees J."/>
            <person name="Muchadeyi F.C."/>
            <person name="Madoroba E."/>
            <person name="Van Heerden H."/>
        </authorList>
    </citation>
    <scope>NUCLEOTIDE SEQUENCE [LARGE SCALE GENOMIC DNA]</scope>
    <source>
        <strain evidence="3 4">3631_10C</strain>
    </source>
</reference>
<name>A0AAX1QEE0_9BACI</name>
<dbReference type="PANTHER" id="PTHR43329">
    <property type="entry name" value="EPOXIDE HYDROLASE"/>
    <property type="match status" value="1"/>
</dbReference>
<dbReference type="InterPro" id="IPR000073">
    <property type="entry name" value="AB_hydrolase_1"/>
</dbReference>
<proteinExistence type="predicted"/>
<comment type="caution">
    <text evidence="3">The sequence shown here is derived from an EMBL/GenBank/DDBJ whole genome shotgun (WGS) entry which is preliminary data.</text>
</comment>
<feature type="domain" description="AB hydrolase-1" evidence="2">
    <location>
        <begin position="27"/>
        <end position="278"/>
    </location>
</feature>
<dbReference type="AlphaFoldDB" id="A0AAX1QEE0"/>
<dbReference type="PRINTS" id="PR00412">
    <property type="entry name" value="EPOXHYDRLASE"/>
</dbReference>
<gene>
    <name evidence="3" type="ORF">A3864_04855</name>
</gene>
<dbReference type="PRINTS" id="PR00111">
    <property type="entry name" value="ABHYDROLASE"/>
</dbReference>
<dbReference type="InterPro" id="IPR000639">
    <property type="entry name" value="Epox_hydrolase-like"/>
</dbReference>
<accession>A0AAX1QEE0</accession>